<reference evidence="2 3" key="1">
    <citation type="submission" date="2017-06" db="EMBL/GenBank/DDBJ databases">
        <title>Comparative genomic analysis of Ambrosia Fusariam Clade fungi.</title>
        <authorList>
            <person name="Stajich J.E."/>
            <person name="Carrillo J."/>
            <person name="Kijimoto T."/>
            <person name="Eskalen A."/>
            <person name="O'Donnell K."/>
            <person name="Kasson M."/>
        </authorList>
    </citation>
    <scope>NUCLEOTIDE SEQUENCE [LARGE SCALE GENOMIC DNA]</scope>
    <source>
        <strain evidence="2 3">NRRL62584</strain>
    </source>
</reference>
<evidence type="ECO:0000313" key="2">
    <source>
        <dbReference type="EMBL" id="RSL42167.1"/>
    </source>
</evidence>
<evidence type="ECO:0000256" key="1">
    <source>
        <dbReference type="SAM" id="Phobius"/>
    </source>
</evidence>
<organism evidence="2 3">
    <name type="scientific">Fusarium duplospermum</name>
    <dbReference type="NCBI Taxonomy" id="1325734"/>
    <lineage>
        <taxon>Eukaryota</taxon>
        <taxon>Fungi</taxon>
        <taxon>Dikarya</taxon>
        <taxon>Ascomycota</taxon>
        <taxon>Pezizomycotina</taxon>
        <taxon>Sordariomycetes</taxon>
        <taxon>Hypocreomycetidae</taxon>
        <taxon>Hypocreales</taxon>
        <taxon>Nectriaceae</taxon>
        <taxon>Fusarium</taxon>
        <taxon>Fusarium solani species complex</taxon>
    </lineage>
</organism>
<protein>
    <submittedName>
        <fullName evidence="2">Uncharacterized protein</fullName>
    </submittedName>
</protein>
<dbReference type="SUPFAM" id="SSF51905">
    <property type="entry name" value="FAD/NAD(P)-binding domain"/>
    <property type="match status" value="1"/>
</dbReference>
<sequence>MSFAMGYGVIPWIQNLGYQNCFISAAAIGLLATSTFLVMMKWGKVLRQFSSEKYWLLVVQNQNAAVFDSYQYPNEASDHVHTVPLHDHEDPAKIRRDMKQETLNKYKTNTFTYTTAVIAKEEVGVFEVMDEPGQAWKGRKLILAIGCRDILPDIPGIHCLFCRGFEESQGNTLQTTFLIPDELSTQDRGRLLTILSDFAPVFISSNSPTQW</sequence>
<dbReference type="EMBL" id="NKCI01000380">
    <property type="protein sequence ID" value="RSL42167.1"/>
    <property type="molecule type" value="Genomic_DNA"/>
</dbReference>
<evidence type="ECO:0000313" key="3">
    <source>
        <dbReference type="Proteomes" id="UP000288168"/>
    </source>
</evidence>
<dbReference type="InterPro" id="IPR036188">
    <property type="entry name" value="FAD/NAD-bd_sf"/>
</dbReference>
<feature type="transmembrane region" description="Helical" evidence="1">
    <location>
        <begin position="22"/>
        <end position="40"/>
    </location>
</feature>
<accession>A0A428NN39</accession>
<dbReference type="STRING" id="1325734.A0A428NN39"/>
<keyword evidence="1" id="KW-0472">Membrane</keyword>
<name>A0A428NN39_9HYPO</name>
<dbReference type="OrthoDB" id="10260355at2759"/>
<dbReference type="Gene3D" id="3.50.50.60">
    <property type="entry name" value="FAD/NAD(P)-binding domain"/>
    <property type="match status" value="1"/>
</dbReference>
<gene>
    <name evidence="2" type="ORF">CEP54_015574</name>
</gene>
<keyword evidence="3" id="KW-1185">Reference proteome</keyword>
<dbReference type="Proteomes" id="UP000288168">
    <property type="component" value="Unassembled WGS sequence"/>
</dbReference>
<keyword evidence="1" id="KW-0812">Transmembrane</keyword>
<comment type="caution">
    <text evidence="2">The sequence shown here is derived from an EMBL/GenBank/DDBJ whole genome shotgun (WGS) entry which is preliminary data.</text>
</comment>
<keyword evidence="1" id="KW-1133">Transmembrane helix</keyword>
<dbReference type="AlphaFoldDB" id="A0A428NN39"/>
<proteinExistence type="predicted"/>